<accession>A0A0V0Q7T4</accession>
<sequence>MESLSQKVANQALQTIKEKNPENKKDLAKCAYFVRYSIQKAIIGGNNFDVSTGILRAKDYGPWLQKMGYQPTKKTYQNASIGDVAVLENTKNHYYGHIAIYCGQGKWVSDFEQNCFYIYKDGTKPPYIIYSL</sequence>
<evidence type="ECO:0000313" key="2">
    <source>
        <dbReference type="Proteomes" id="UP000054937"/>
    </source>
</evidence>
<gene>
    <name evidence="1" type="ORF">PPERSA_02074</name>
</gene>
<evidence type="ECO:0000313" key="1">
    <source>
        <dbReference type="EMBL" id="KRW98297.1"/>
    </source>
</evidence>
<dbReference type="Gene3D" id="3.90.1720.10">
    <property type="entry name" value="endopeptidase domain like (from Nostoc punctiforme)"/>
    <property type="match status" value="1"/>
</dbReference>
<dbReference type="Proteomes" id="UP000054937">
    <property type="component" value="Unassembled WGS sequence"/>
</dbReference>
<reference evidence="1 2" key="1">
    <citation type="journal article" date="2015" name="Sci. Rep.">
        <title>Genome of the facultative scuticociliatosis pathogen Pseudocohnilembus persalinus provides insight into its virulence through horizontal gene transfer.</title>
        <authorList>
            <person name="Xiong J."/>
            <person name="Wang G."/>
            <person name="Cheng J."/>
            <person name="Tian M."/>
            <person name="Pan X."/>
            <person name="Warren A."/>
            <person name="Jiang C."/>
            <person name="Yuan D."/>
            <person name="Miao W."/>
        </authorList>
    </citation>
    <scope>NUCLEOTIDE SEQUENCE [LARGE SCALE GENOMIC DNA]</scope>
    <source>
        <strain evidence="1">36N120E</strain>
    </source>
</reference>
<protein>
    <recommendedName>
        <fullName evidence="3">CHAP domain-containing protein</fullName>
    </recommendedName>
</protein>
<dbReference type="OrthoDB" id="10656283at2759"/>
<evidence type="ECO:0008006" key="3">
    <source>
        <dbReference type="Google" id="ProtNLM"/>
    </source>
</evidence>
<keyword evidence="2" id="KW-1185">Reference proteome</keyword>
<dbReference type="AlphaFoldDB" id="A0A0V0Q7T4"/>
<organism evidence="1 2">
    <name type="scientific">Pseudocohnilembus persalinus</name>
    <name type="common">Ciliate</name>
    <dbReference type="NCBI Taxonomy" id="266149"/>
    <lineage>
        <taxon>Eukaryota</taxon>
        <taxon>Sar</taxon>
        <taxon>Alveolata</taxon>
        <taxon>Ciliophora</taxon>
        <taxon>Intramacronucleata</taxon>
        <taxon>Oligohymenophorea</taxon>
        <taxon>Scuticociliatia</taxon>
        <taxon>Philasterida</taxon>
        <taxon>Pseudocohnilembidae</taxon>
        <taxon>Pseudocohnilembus</taxon>
    </lineage>
</organism>
<comment type="caution">
    <text evidence="1">The sequence shown here is derived from an EMBL/GenBank/DDBJ whole genome shotgun (WGS) entry which is preliminary data.</text>
</comment>
<dbReference type="EMBL" id="LDAU01000254">
    <property type="protein sequence ID" value="KRW98297.1"/>
    <property type="molecule type" value="Genomic_DNA"/>
</dbReference>
<dbReference type="InParanoid" id="A0A0V0Q7T4"/>
<proteinExistence type="predicted"/>
<name>A0A0V0Q7T4_PSEPJ</name>